<keyword evidence="3" id="KW-0677">Repeat</keyword>
<dbReference type="AlphaFoldDB" id="A0AA36HGF6"/>
<feature type="region of interest" description="Disordered" evidence="5">
    <location>
        <begin position="87"/>
        <end position="107"/>
    </location>
</feature>
<protein>
    <submittedName>
        <fullName evidence="6">Uncharacterized protein</fullName>
    </submittedName>
</protein>
<proteinExistence type="predicted"/>
<comment type="subcellular location">
    <subcellularLocation>
        <location evidence="1">Cytoplasm</location>
    </subcellularLocation>
</comment>
<keyword evidence="7" id="KW-1185">Reference proteome</keyword>
<dbReference type="PANTHER" id="PTHR45783">
    <property type="entry name" value="KINESIN LIGHT CHAIN"/>
    <property type="match status" value="1"/>
</dbReference>
<gene>
    <name evidence="6" type="ORF">CYNAS_LOCUS22327</name>
</gene>
<evidence type="ECO:0000256" key="1">
    <source>
        <dbReference type="ARBA" id="ARBA00004496"/>
    </source>
</evidence>
<evidence type="ECO:0000256" key="3">
    <source>
        <dbReference type="ARBA" id="ARBA00022737"/>
    </source>
</evidence>
<dbReference type="GO" id="GO:0007018">
    <property type="term" value="P:microtubule-based movement"/>
    <property type="evidence" value="ECO:0007669"/>
    <property type="project" value="TreeGrafter"/>
</dbReference>
<name>A0AA36HGF6_CYLNA</name>
<dbReference type="GO" id="GO:0005737">
    <property type="term" value="C:cytoplasm"/>
    <property type="evidence" value="ECO:0007669"/>
    <property type="project" value="UniProtKB-SubCell"/>
</dbReference>
<dbReference type="GO" id="GO:0005871">
    <property type="term" value="C:kinesin complex"/>
    <property type="evidence" value="ECO:0007669"/>
    <property type="project" value="InterPro"/>
</dbReference>
<feature type="region of interest" description="Disordered" evidence="5">
    <location>
        <begin position="34"/>
        <end position="63"/>
    </location>
</feature>
<dbReference type="InterPro" id="IPR002151">
    <property type="entry name" value="Kinesin_light"/>
</dbReference>
<evidence type="ECO:0000313" key="7">
    <source>
        <dbReference type="Proteomes" id="UP001176961"/>
    </source>
</evidence>
<dbReference type="EMBL" id="CATQJL010000326">
    <property type="protein sequence ID" value="CAJ0610344.1"/>
    <property type="molecule type" value="Genomic_DNA"/>
</dbReference>
<sequence>MSNISQEDVATGLRTVQQNLEALRDEHGTVCTTLESSLKGISEDEAPMPREKHHQTSDNVTSISNGLEEVTMMTSTMSHLNNLEAEKQKYQPDEKDRNTMETKNVKGAEDIPLKKSFSESMIVKEKVTYKEKILGDRGLLN</sequence>
<evidence type="ECO:0000313" key="6">
    <source>
        <dbReference type="EMBL" id="CAJ0610344.1"/>
    </source>
</evidence>
<keyword evidence="4" id="KW-0802">TPR repeat</keyword>
<dbReference type="PANTHER" id="PTHR45783:SF3">
    <property type="entry name" value="KINESIN LIGHT CHAIN"/>
    <property type="match status" value="1"/>
</dbReference>
<feature type="compositionally biased region" description="Basic and acidic residues" evidence="5">
    <location>
        <begin position="47"/>
        <end position="56"/>
    </location>
</feature>
<dbReference type="Proteomes" id="UP001176961">
    <property type="component" value="Unassembled WGS sequence"/>
</dbReference>
<reference evidence="6" key="1">
    <citation type="submission" date="2023-07" db="EMBL/GenBank/DDBJ databases">
        <authorList>
            <consortium name="CYATHOMIX"/>
        </authorList>
    </citation>
    <scope>NUCLEOTIDE SEQUENCE</scope>
    <source>
        <strain evidence="6">N/A</strain>
    </source>
</reference>
<dbReference type="GO" id="GO:0019894">
    <property type="term" value="F:kinesin binding"/>
    <property type="evidence" value="ECO:0007669"/>
    <property type="project" value="TreeGrafter"/>
</dbReference>
<evidence type="ECO:0000256" key="2">
    <source>
        <dbReference type="ARBA" id="ARBA00022490"/>
    </source>
</evidence>
<comment type="caution">
    <text evidence="6">The sequence shown here is derived from an EMBL/GenBank/DDBJ whole genome shotgun (WGS) entry which is preliminary data.</text>
</comment>
<organism evidence="6 7">
    <name type="scientific">Cylicocyclus nassatus</name>
    <name type="common">Nematode worm</name>
    <dbReference type="NCBI Taxonomy" id="53992"/>
    <lineage>
        <taxon>Eukaryota</taxon>
        <taxon>Metazoa</taxon>
        <taxon>Ecdysozoa</taxon>
        <taxon>Nematoda</taxon>
        <taxon>Chromadorea</taxon>
        <taxon>Rhabditida</taxon>
        <taxon>Rhabditina</taxon>
        <taxon>Rhabditomorpha</taxon>
        <taxon>Strongyloidea</taxon>
        <taxon>Strongylidae</taxon>
        <taxon>Cylicocyclus</taxon>
    </lineage>
</organism>
<evidence type="ECO:0000256" key="5">
    <source>
        <dbReference type="SAM" id="MobiDB-lite"/>
    </source>
</evidence>
<accession>A0AA36HGF6</accession>
<evidence type="ECO:0000256" key="4">
    <source>
        <dbReference type="ARBA" id="ARBA00022803"/>
    </source>
</evidence>
<keyword evidence="2" id="KW-0963">Cytoplasm</keyword>